<dbReference type="AlphaFoldDB" id="A0A2U9IT28"/>
<dbReference type="InterPro" id="IPR009844">
    <property type="entry name" value="DUF1404"/>
</dbReference>
<dbReference type="Proteomes" id="UP000247586">
    <property type="component" value="Chromosome"/>
</dbReference>
<keyword evidence="1" id="KW-1133">Transmembrane helix</keyword>
<dbReference type="KEGG" id="mhk:DFR87_05340"/>
<sequence length="183" mass="20280">MISYKSKFFYLATSVAIVVFTVNPLTLQVLRENPLILMVSHYSLYFAGILAGFSLFRFSKILVIPAVIPPILFHLPYFFVESGVNLSWTFVDYASMILGGLLLGGTLKQIGNVIKGALFVLYMIGDTTLGVLLILGYPVYSPPDVPFSPYTVSQLVEVSYLMFGIMNAILFGVLGYTLRKLLN</sequence>
<name>A0A2U9IT28_9CREN</name>
<proteinExistence type="predicted"/>
<evidence type="ECO:0000313" key="2">
    <source>
        <dbReference type="EMBL" id="AWR99221.1"/>
    </source>
</evidence>
<reference evidence="3" key="2">
    <citation type="submission" date="2020-03" db="EMBL/GenBank/DDBJ databases">
        <title>Complete Genome Sequences of Extremely Thermoacidophilic, Metal-Mobilizing Type-Strain Members of the Archaeal Family Sulfolobaceae: Acidianus brierleyi DSM-1651T, Acidianus sulfidivorans DSM-18786T, Metallosphaera hakonensis DSM-7519T, and Metallosphaera prunae DSM-10039T.</title>
        <authorList>
            <person name="Counts J.A."/>
            <person name="Kelly R.M."/>
        </authorList>
    </citation>
    <scope>NUCLEOTIDE SEQUENCE [LARGE SCALE GENOMIC DNA]</scope>
    <source>
        <strain evidence="3">HO1-1</strain>
    </source>
</reference>
<feature type="transmembrane region" description="Helical" evidence="1">
    <location>
        <begin position="86"/>
        <end position="107"/>
    </location>
</feature>
<accession>A0A2U9IT28</accession>
<dbReference type="RefSeq" id="WP_110369066.1">
    <property type="nucleotide sequence ID" value="NZ_CP029287.2"/>
</dbReference>
<keyword evidence="1" id="KW-0472">Membrane</keyword>
<feature type="transmembrane region" description="Helical" evidence="1">
    <location>
        <begin position="9"/>
        <end position="29"/>
    </location>
</feature>
<dbReference type="EMBL" id="CP029287">
    <property type="protein sequence ID" value="AWR99221.1"/>
    <property type="molecule type" value="Genomic_DNA"/>
</dbReference>
<feature type="transmembrane region" description="Helical" evidence="1">
    <location>
        <begin position="35"/>
        <end position="56"/>
    </location>
</feature>
<evidence type="ECO:0000313" key="3">
    <source>
        <dbReference type="Proteomes" id="UP000247586"/>
    </source>
</evidence>
<evidence type="ECO:0008006" key="4">
    <source>
        <dbReference type="Google" id="ProtNLM"/>
    </source>
</evidence>
<keyword evidence="3" id="KW-1185">Reference proteome</keyword>
<protein>
    <recommendedName>
        <fullName evidence="4">DUF1404 domain-containing protein</fullName>
    </recommendedName>
</protein>
<dbReference type="OrthoDB" id="34528at2157"/>
<reference evidence="2 3" key="1">
    <citation type="submission" date="2018-05" db="EMBL/GenBank/DDBJ databases">
        <title>Complete Genome Sequences of Extremely Thermoacidophilic, Metal-Mobilizing Type-Strain Members of the Archaeal Family Sulfolobaceae: Acidianus brierleyi DSM-1651T, Acidianus sulfidivorans DSM-18786T, Metallosphaera hakonensis DSM-7519T, and Metallosphaera prunae DSM-10039T.</title>
        <authorList>
            <person name="Counts J.A."/>
            <person name="Kelly R.M."/>
        </authorList>
    </citation>
    <scope>NUCLEOTIDE SEQUENCE [LARGE SCALE GENOMIC DNA]</scope>
    <source>
        <strain evidence="2 3">HO1-1</strain>
    </source>
</reference>
<dbReference type="GeneID" id="36834744"/>
<dbReference type="STRING" id="1293036.GCA_001315825_01099"/>
<feature type="transmembrane region" description="Helical" evidence="1">
    <location>
        <begin position="160"/>
        <end position="178"/>
    </location>
</feature>
<dbReference type="Pfam" id="PF07185">
    <property type="entry name" value="DUF1404"/>
    <property type="match status" value="1"/>
</dbReference>
<feature type="transmembrane region" description="Helical" evidence="1">
    <location>
        <begin position="61"/>
        <end position="80"/>
    </location>
</feature>
<feature type="transmembrane region" description="Helical" evidence="1">
    <location>
        <begin position="119"/>
        <end position="140"/>
    </location>
</feature>
<gene>
    <name evidence="2" type="ORF">DFR87_05340</name>
</gene>
<reference evidence="3" key="3">
    <citation type="submission" date="2020-03" db="EMBL/GenBank/DDBJ databases">
        <title>Sequencing and Assembly of Multiple Reported Metal-Biooxidizing Members of the Extremely Thermoacidophilic Archaeal Family Sulfolobaceae.</title>
        <authorList>
            <person name="Counts J.A."/>
            <person name="Kelly R.M."/>
        </authorList>
    </citation>
    <scope>NUCLEOTIDE SEQUENCE [LARGE SCALE GENOMIC DNA]</scope>
    <source>
        <strain evidence="3">HO1-1</strain>
    </source>
</reference>
<keyword evidence="1" id="KW-0812">Transmembrane</keyword>
<evidence type="ECO:0000256" key="1">
    <source>
        <dbReference type="SAM" id="Phobius"/>
    </source>
</evidence>
<organism evidence="2 3">
    <name type="scientific">Metallosphaera hakonensis JCM 8857 = DSM 7519</name>
    <dbReference type="NCBI Taxonomy" id="1293036"/>
    <lineage>
        <taxon>Archaea</taxon>
        <taxon>Thermoproteota</taxon>
        <taxon>Thermoprotei</taxon>
        <taxon>Sulfolobales</taxon>
        <taxon>Sulfolobaceae</taxon>
        <taxon>Metallosphaera</taxon>
    </lineage>
</organism>